<dbReference type="Proteomes" id="UP001215598">
    <property type="component" value="Unassembled WGS sequence"/>
</dbReference>
<sequence>MCSRLLLRPFSLSSWRLSTFLNMYCAAAACEAPSIFLALSNPSTVVRDHQKVAYSADDRGSPLKVQPRHKQPNIDEPILYPYDYTTIILRLTHEFHLF</sequence>
<dbReference type="EMBL" id="JARKIB010000047">
    <property type="protein sequence ID" value="KAJ7756233.1"/>
    <property type="molecule type" value="Genomic_DNA"/>
</dbReference>
<dbReference type="AlphaFoldDB" id="A0AAD7NEB5"/>
<reference evidence="1" key="1">
    <citation type="submission" date="2023-03" db="EMBL/GenBank/DDBJ databases">
        <title>Massive genome expansion in bonnet fungi (Mycena s.s.) driven by repeated elements and novel gene families across ecological guilds.</title>
        <authorList>
            <consortium name="Lawrence Berkeley National Laboratory"/>
            <person name="Harder C.B."/>
            <person name="Miyauchi S."/>
            <person name="Viragh M."/>
            <person name="Kuo A."/>
            <person name="Thoen E."/>
            <person name="Andreopoulos B."/>
            <person name="Lu D."/>
            <person name="Skrede I."/>
            <person name="Drula E."/>
            <person name="Henrissat B."/>
            <person name="Morin E."/>
            <person name="Kohler A."/>
            <person name="Barry K."/>
            <person name="LaButti K."/>
            <person name="Morin E."/>
            <person name="Salamov A."/>
            <person name="Lipzen A."/>
            <person name="Mereny Z."/>
            <person name="Hegedus B."/>
            <person name="Baldrian P."/>
            <person name="Stursova M."/>
            <person name="Weitz H."/>
            <person name="Taylor A."/>
            <person name="Grigoriev I.V."/>
            <person name="Nagy L.G."/>
            <person name="Martin F."/>
            <person name="Kauserud H."/>
        </authorList>
    </citation>
    <scope>NUCLEOTIDE SEQUENCE</scope>
    <source>
        <strain evidence="1">CBHHK182m</strain>
    </source>
</reference>
<dbReference type="PROSITE" id="PS51257">
    <property type="entry name" value="PROKAR_LIPOPROTEIN"/>
    <property type="match status" value="1"/>
</dbReference>
<organism evidence="1 2">
    <name type="scientific">Mycena metata</name>
    <dbReference type="NCBI Taxonomy" id="1033252"/>
    <lineage>
        <taxon>Eukaryota</taxon>
        <taxon>Fungi</taxon>
        <taxon>Dikarya</taxon>
        <taxon>Basidiomycota</taxon>
        <taxon>Agaricomycotina</taxon>
        <taxon>Agaricomycetes</taxon>
        <taxon>Agaricomycetidae</taxon>
        <taxon>Agaricales</taxon>
        <taxon>Marasmiineae</taxon>
        <taxon>Mycenaceae</taxon>
        <taxon>Mycena</taxon>
    </lineage>
</organism>
<protein>
    <submittedName>
        <fullName evidence="1">Uncharacterized protein</fullName>
    </submittedName>
</protein>
<accession>A0AAD7NEB5</accession>
<comment type="caution">
    <text evidence="1">The sequence shown here is derived from an EMBL/GenBank/DDBJ whole genome shotgun (WGS) entry which is preliminary data.</text>
</comment>
<name>A0AAD7NEB5_9AGAR</name>
<proteinExistence type="predicted"/>
<evidence type="ECO:0000313" key="1">
    <source>
        <dbReference type="EMBL" id="KAJ7756233.1"/>
    </source>
</evidence>
<evidence type="ECO:0000313" key="2">
    <source>
        <dbReference type="Proteomes" id="UP001215598"/>
    </source>
</evidence>
<gene>
    <name evidence="1" type="ORF">B0H16DRAFT_1539083</name>
</gene>
<keyword evidence="2" id="KW-1185">Reference proteome</keyword>